<evidence type="ECO:0000256" key="10">
    <source>
        <dbReference type="ARBA" id="ARBA00035861"/>
    </source>
</evidence>
<comment type="caution">
    <text evidence="14">The sequence shown here is derived from an EMBL/GenBank/DDBJ whole genome shotgun (WGS) entry which is preliminary data.</text>
</comment>
<evidence type="ECO:0000313" key="15">
    <source>
        <dbReference type="Proteomes" id="UP001154322"/>
    </source>
</evidence>
<evidence type="ECO:0000256" key="8">
    <source>
        <dbReference type="ARBA" id="ARBA00022842"/>
    </source>
</evidence>
<evidence type="ECO:0000259" key="13">
    <source>
        <dbReference type="PROSITE" id="PS51462"/>
    </source>
</evidence>
<keyword evidence="9" id="KW-0234">DNA repair</keyword>
<dbReference type="PRINTS" id="PR00502">
    <property type="entry name" value="NUDIXFAMILY"/>
</dbReference>
<evidence type="ECO:0000256" key="7">
    <source>
        <dbReference type="ARBA" id="ARBA00022801"/>
    </source>
</evidence>
<dbReference type="Proteomes" id="UP001154322">
    <property type="component" value="Unassembled WGS sequence"/>
</dbReference>
<comment type="catalytic activity">
    <reaction evidence="10">
        <text>8-oxo-dGTP + H2O = 8-oxo-dGMP + diphosphate + H(+)</text>
        <dbReference type="Rhea" id="RHEA:31575"/>
        <dbReference type="ChEBI" id="CHEBI:15377"/>
        <dbReference type="ChEBI" id="CHEBI:15378"/>
        <dbReference type="ChEBI" id="CHEBI:33019"/>
        <dbReference type="ChEBI" id="CHEBI:63224"/>
        <dbReference type="ChEBI" id="CHEBI:77896"/>
        <dbReference type="EC" id="3.6.1.55"/>
    </reaction>
</comment>
<dbReference type="PANTHER" id="PTHR47707">
    <property type="entry name" value="8-OXO-DGTP DIPHOSPHATASE"/>
    <property type="match status" value="1"/>
</dbReference>
<dbReference type="Gene3D" id="3.90.79.10">
    <property type="entry name" value="Nucleoside Triphosphate Pyrophosphohydrolase"/>
    <property type="match status" value="1"/>
</dbReference>
<keyword evidence="3" id="KW-0515">Mutator protein</keyword>
<evidence type="ECO:0000256" key="4">
    <source>
        <dbReference type="ARBA" id="ARBA00022705"/>
    </source>
</evidence>
<evidence type="ECO:0000256" key="5">
    <source>
        <dbReference type="ARBA" id="ARBA00022723"/>
    </source>
</evidence>
<dbReference type="Pfam" id="PF00293">
    <property type="entry name" value="NUDIX"/>
    <property type="match status" value="1"/>
</dbReference>
<dbReference type="EC" id="3.6.1.55" evidence="11"/>
<sequence>MFSKPYIDVDVGEQEQFKIILDIADTAESIRGDRLKTIKVSAGVIIDKDKVLITRRASKENFAGGWEFPGGKLESCETPQECVARELKEELNIDVAVGDFCTEVTHNYEAFSVNLIAYYCTMVKGEISLSVLDGYKWIKIKDLLEYDLLPADVPIAEKVVEDYK</sequence>
<dbReference type="InterPro" id="IPR020476">
    <property type="entry name" value="Nudix_hydrolase"/>
</dbReference>
<dbReference type="EMBL" id="CALYLO010000009">
    <property type="protein sequence ID" value="CAH8248194.1"/>
    <property type="molecule type" value="Genomic_DNA"/>
</dbReference>
<keyword evidence="4" id="KW-0235">DNA replication</keyword>
<dbReference type="PANTHER" id="PTHR47707:SF1">
    <property type="entry name" value="NUDIX HYDROLASE FAMILY PROTEIN"/>
    <property type="match status" value="1"/>
</dbReference>
<comment type="similarity">
    <text evidence="2 12">Belongs to the Nudix hydrolase family.</text>
</comment>
<proteinExistence type="inferred from homology"/>
<feature type="domain" description="Nudix hydrolase" evidence="13">
    <location>
        <begin position="36"/>
        <end position="161"/>
    </location>
</feature>
<dbReference type="SUPFAM" id="SSF55811">
    <property type="entry name" value="Nudix"/>
    <property type="match status" value="1"/>
</dbReference>
<gene>
    <name evidence="14" type="ORF">WJ0W_005452</name>
</gene>
<keyword evidence="15" id="KW-1185">Reference proteome</keyword>
<keyword evidence="7 12" id="KW-0378">Hydrolase</keyword>
<comment type="cofactor">
    <cofactor evidence="1">
        <name>Mg(2+)</name>
        <dbReference type="ChEBI" id="CHEBI:18420"/>
    </cofactor>
</comment>
<reference evidence="14" key="1">
    <citation type="submission" date="2022-06" db="EMBL/GenBank/DDBJ databases">
        <authorList>
            <person name="Dietemann V."/>
            <person name="Ory F."/>
            <person name="Dainat B."/>
            <person name="Oberhansli S."/>
        </authorList>
    </citation>
    <scope>NUCLEOTIDE SEQUENCE</scope>
    <source>
        <strain evidence="14">Ena-SAMPLE-TAB-26-04-2022-14:26:32:270-5432</strain>
    </source>
</reference>
<evidence type="ECO:0000313" key="14">
    <source>
        <dbReference type="EMBL" id="CAH8248194.1"/>
    </source>
</evidence>
<dbReference type="InterPro" id="IPR000086">
    <property type="entry name" value="NUDIX_hydrolase_dom"/>
</dbReference>
<evidence type="ECO:0000256" key="6">
    <source>
        <dbReference type="ARBA" id="ARBA00022763"/>
    </source>
</evidence>
<organism evidence="14 15">
    <name type="scientific">Paenibacillus melissococcoides</name>
    <dbReference type="NCBI Taxonomy" id="2912268"/>
    <lineage>
        <taxon>Bacteria</taxon>
        <taxon>Bacillati</taxon>
        <taxon>Bacillota</taxon>
        <taxon>Bacilli</taxon>
        <taxon>Bacillales</taxon>
        <taxon>Paenibacillaceae</taxon>
        <taxon>Paenibacillus</taxon>
    </lineage>
</organism>
<dbReference type="InterPro" id="IPR047127">
    <property type="entry name" value="MutT-like"/>
</dbReference>
<protein>
    <recommendedName>
        <fullName evidence="11">8-oxo-dGTP diphosphatase</fullName>
        <ecNumber evidence="11">3.6.1.55</ecNumber>
    </recommendedName>
</protein>
<evidence type="ECO:0000256" key="3">
    <source>
        <dbReference type="ARBA" id="ARBA00022457"/>
    </source>
</evidence>
<keyword evidence="6" id="KW-0227">DNA damage</keyword>
<name>A0ABN8UDL2_9BACL</name>
<dbReference type="CDD" id="cd03425">
    <property type="entry name" value="NUDIX_MutT_NudA_like"/>
    <property type="match status" value="1"/>
</dbReference>
<dbReference type="PROSITE" id="PS00893">
    <property type="entry name" value="NUDIX_BOX"/>
    <property type="match status" value="1"/>
</dbReference>
<evidence type="ECO:0000256" key="1">
    <source>
        <dbReference type="ARBA" id="ARBA00001946"/>
    </source>
</evidence>
<dbReference type="InterPro" id="IPR020084">
    <property type="entry name" value="NUDIX_hydrolase_CS"/>
</dbReference>
<accession>A0ABN8UDL2</accession>
<evidence type="ECO:0000256" key="11">
    <source>
        <dbReference type="ARBA" id="ARBA00038905"/>
    </source>
</evidence>
<dbReference type="InterPro" id="IPR015797">
    <property type="entry name" value="NUDIX_hydrolase-like_dom_sf"/>
</dbReference>
<keyword evidence="8" id="KW-0460">Magnesium</keyword>
<evidence type="ECO:0000256" key="12">
    <source>
        <dbReference type="RuleBase" id="RU003476"/>
    </source>
</evidence>
<keyword evidence="5" id="KW-0479">Metal-binding</keyword>
<dbReference type="PROSITE" id="PS51462">
    <property type="entry name" value="NUDIX"/>
    <property type="match status" value="1"/>
</dbReference>
<evidence type="ECO:0000256" key="2">
    <source>
        <dbReference type="ARBA" id="ARBA00005582"/>
    </source>
</evidence>
<evidence type="ECO:0000256" key="9">
    <source>
        <dbReference type="ARBA" id="ARBA00023204"/>
    </source>
</evidence>